<comment type="caution">
    <text evidence="2">The sequence shown here is derived from an EMBL/GenBank/DDBJ whole genome shotgun (WGS) entry which is preliminary data.</text>
</comment>
<dbReference type="InterPro" id="IPR029045">
    <property type="entry name" value="ClpP/crotonase-like_dom_sf"/>
</dbReference>
<feature type="chain" id="PRO_5029858428" description="Tail specific protease domain-containing protein" evidence="1">
    <location>
        <begin position="23"/>
        <end position="878"/>
    </location>
</feature>
<protein>
    <recommendedName>
        <fullName evidence="4">Tail specific protease domain-containing protein</fullName>
    </recommendedName>
</protein>
<gene>
    <name evidence="2" type="ORF">FOZ60_003640</name>
</gene>
<sequence length="878" mass="99269">MILSRRSAALVFWLGSSYLANAQDMAADPCARLGRGNGRTVLQELFNDGSKDFLWGKADDLNECLNSLTISNYHALFTLHNVKYGLAAAYAFTDIANDLDKSIEKNTCGFSLHSLDVDIKGFVDGRIDEFSDKLGSMTEAEQQKFLNETIKAAPFHLALQREFNRLNDAHTRYDTPYESFYYVLPIRFDSEMRDGSQIVTLGFVDHSIYYKDVYGVPASTHEEGDVIVEVDGKPVLQWMKDMVASDGPFSGLYQGALQRLNNRFFVKPYVDRVATRDPPPTAPLKVTFADGSTETINWLGRLSDYTKAAGWTDVVNTRFYNTLTNWNPQFQKTLDFETEFYEKKPDSLWDPSHRKHPTMTDEDLEVLDRIFSQSQLDSGLDDDFLTADMSSSEVAEGWIEGTGFQYSLVGDAVVVVVPDFMPVEKLSTEAEVEAALYESFYQVQEFARENGVRRLLFDVSSNGGGLVISSIALQWYVVNSGEDICTPIVRHMTENWQSWVSSFGVNYDETIDKFFQENPELVGSPAFIQGKFQKLYLLMDHAQGLITDGFDEEHEVTRLRSIEASILSMNTPQERAELFKKFLKERSFLDKSTQIGSQLAPQHGWFLFDNEELVDPHTKEEFSPPLRQFTDLEVRQWGKPSNYSAQGVFGFCNKVLNNMPKMVMGRYDRNYWTEVAFVTDGNCGSACSMFTQTLQLSGAATAFTFGSLANQAMDVASFGGGNVVQYSQISPLLNIASHLGYWATFGESEWSQKHKDSWVNKPIPFPHSARVGYTWNIELAPQLGPDALPRQFYKVPAHKHLNMWARNLEERADVYSEIVSYKSWTDIRANPQFKDLGYCPAYTDRTTPSSAPHGSQLLVLRVLIRTIPSDAAVINRRV</sequence>
<keyword evidence="1" id="KW-0732">Signal</keyword>
<evidence type="ECO:0000313" key="3">
    <source>
        <dbReference type="Proteomes" id="UP000541610"/>
    </source>
</evidence>
<evidence type="ECO:0008006" key="4">
    <source>
        <dbReference type="Google" id="ProtNLM"/>
    </source>
</evidence>
<proteinExistence type="predicted"/>
<feature type="signal peptide" evidence="1">
    <location>
        <begin position="1"/>
        <end position="22"/>
    </location>
</feature>
<accession>A0A7J6NUN8</accession>
<dbReference type="Proteomes" id="UP000541610">
    <property type="component" value="Unassembled WGS sequence"/>
</dbReference>
<reference evidence="2 3" key="1">
    <citation type="submission" date="2020-04" db="EMBL/GenBank/DDBJ databases">
        <title>Perkinsus olseni comparative genomics.</title>
        <authorList>
            <person name="Bogema D.R."/>
        </authorList>
    </citation>
    <scope>NUCLEOTIDE SEQUENCE [LARGE SCALE GENOMIC DNA]</scope>
    <source>
        <strain evidence="2">00978-12</strain>
    </source>
</reference>
<dbReference type="AlphaFoldDB" id="A0A7J6NUN8"/>
<dbReference type="SUPFAM" id="SSF52096">
    <property type="entry name" value="ClpP/crotonase"/>
    <property type="match status" value="1"/>
</dbReference>
<dbReference type="PANTHER" id="PTHR37049:SF4">
    <property type="entry name" value="RHODANESE DOMAIN-CONTAINING PROTEIN"/>
    <property type="match status" value="1"/>
</dbReference>
<name>A0A7J6NUN8_PEROL</name>
<organism evidence="2 3">
    <name type="scientific">Perkinsus olseni</name>
    <name type="common">Perkinsus atlanticus</name>
    <dbReference type="NCBI Taxonomy" id="32597"/>
    <lineage>
        <taxon>Eukaryota</taxon>
        <taxon>Sar</taxon>
        <taxon>Alveolata</taxon>
        <taxon>Perkinsozoa</taxon>
        <taxon>Perkinsea</taxon>
        <taxon>Perkinsida</taxon>
        <taxon>Perkinsidae</taxon>
        <taxon>Perkinsus</taxon>
    </lineage>
</organism>
<dbReference type="PANTHER" id="PTHR37049">
    <property type="entry name" value="PEPTIDASE S41 FAMILY PROTEIN"/>
    <property type="match status" value="1"/>
</dbReference>
<dbReference type="OrthoDB" id="27214at2759"/>
<evidence type="ECO:0000313" key="2">
    <source>
        <dbReference type="EMBL" id="KAF4687622.1"/>
    </source>
</evidence>
<dbReference type="EMBL" id="JABANP010000179">
    <property type="protein sequence ID" value="KAF4687622.1"/>
    <property type="molecule type" value="Genomic_DNA"/>
</dbReference>
<dbReference type="InterPro" id="IPR052766">
    <property type="entry name" value="S41A_metabolite_peptidase"/>
</dbReference>
<evidence type="ECO:0000256" key="1">
    <source>
        <dbReference type="SAM" id="SignalP"/>
    </source>
</evidence>